<dbReference type="AlphaFoldDB" id="A0A2H0XCF4"/>
<keyword evidence="1" id="KW-0472">Membrane</keyword>
<keyword evidence="1" id="KW-0812">Transmembrane</keyword>
<comment type="caution">
    <text evidence="2">The sequence shown here is derived from an EMBL/GenBank/DDBJ whole genome shotgun (WGS) entry which is preliminary data.</text>
</comment>
<evidence type="ECO:0000256" key="1">
    <source>
        <dbReference type="SAM" id="Phobius"/>
    </source>
</evidence>
<sequence length="207" mass="23101">MRTMADVILEQSAPKPASPIKLVTIVFGIFALVGVSAYAGYWYGKNSQTPISSEKETTATEKVKEELPSVIDETARWKTYTGAGLEFKYPFDWAPNLDEMKASYIVALKSPSGSVFGVRYEPLSYGIPCVEEIYRVTPLVGGVSATETVSKPSSSQECPKVEAEREHITVKLAKNQKNFLIDYEYNAEKSIDERSLFNLLLSTFRFE</sequence>
<evidence type="ECO:0000313" key="2">
    <source>
        <dbReference type="EMBL" id="PIS21788.1"/>
    </source>
</evidence>
<evidence type="ECO:0000313" key="3">
    <source>
        <dbReference type="Proteomes" id="UP000231098"/>
    </source>
</evidence>
<gene>
    <name evidence="2" type="ORF">COT51_00910</name>
</gene>
<organism evidence="2 3">
    <name type="scientific">candidate division WWE3 bacterium CG08_land_8_20_14_0_20_41_15</name>
    <dbReference type="NCBI Taxonomy" id="1975086"/>
    <lineage>
        <taxon>Bacteria</taxon>
        <taxon>Katanobacteria</taxon>
    </lineage>
</organism>
<accession>A0A2H0XCF4</accession>
<protein>
    <recommendedName>
        <fullName evidence="4">PsbP C-terminal domain-containing protein</fullName>
    </recommendedName>
</protein>
<proteinExistence type="predicted"/>
<feature type="transmembrane region" description="Helical" evidence="1">
    <location>
        <begin position="20"/>
        <end position="43"/>
    </location>
</feature>
<keyword evidence="1" id="KW-1133">Transmembrane helix</keyword>
<dbReference type="EMBL" id="PEYV01000017">
    <property type="protein sequence ID" value="PIS21788.1"/>
    <property type="molecule type" value="Genomic_DNA"/>
</dbReference>
<reference evidence="3" key="1">
    <citation type="submission" date="2017-09" db="EMBL/GenBank/DDBJ databases">
        <title>Depth-based differentiation of microbial function through sediment-hosted aquifers and enrichment of novel symbionts in the deep terrestrial subsurface.</title>
        <authorList>
            <person name="Probst A.J."/>
            <person name="Ladd B."/>
            <person name="Jarett J.K."/>
            <person name="Geller-Mcgrath D.E."/>
            <person name="Sieber C.M.K."/>
            <person name="Emerson J.B."/>
            <person name="Anantharaman K."/>
            <person name="Thomas B.C."/>
            <person name="Malmstrom R."/>
            <person name="Stieglmeier M."/>
            <person name="Klingl A."/>
            <person name="Woyke T."/>
            <person name="Ryan C.M."/>
            <person name="Banfield J.F."/>
        </authorList>
    </citation>
    <scope>NUCLEOTIDE SEQUENCE [LARGE SCALE GENOMIC DNA]</scope>
</reference>
<name>A0A2H0XCF4_UNCKA</name>
<dbReference type="Proteomes" id="UP000231098">
    <property type="component" value="Unassembled WGS sequence"/>
</dbReference>
<evidence type="ECO:0008006" key="4">
    <source>
        <dbReference type="Google" id="ProtNLM"/>
    </source>
</evidence>